<reference evidence="1" key="1">
    <citation type="submission" date="2018-02" db="EMBL/GenBank/DDBJ databases">
        <title>Rhizophora mucronata_Transcriptome.</title>
        <authorList>
            <person name="Meera S.P."/>
            <person name="Sreeshan A."/>
            <person name="Augustine A."/>
        </authorList>
    </citation>
    <scope>NUCLEOTIDE SEQUENCE</scope>
    <source>
        <tissue evidence="1">Leaf</tissue>
    </source>
</reference>
<dbReference type="EMBL" id="GGEC01064852">
    <property type="protein sequence ID" value="MBX45336.1"/>
    <property type="molecule type" value="Transcribed_RNA"/>
</dbReference>
<dbReference type="AlphaFoldDB" id="A0A2P2NS76"/>
<accession>A0A2P2NS76</accession>
<sequence>MDAIGACSISLINSLSDQRCSTWHCEWSICRQAKLFSRVEHGKRPCLAVYISK</sequence>
<name>A0A2P2NS76_RHIMU</name>
<organism evidence="1">
    <name type="scientific">Rhizophora mucronata</name>
    <name type="common">Asiatic mangrove</name>
    <dbReference type="NCBI Taxonomy" id="61149"/>
    <lineage>
        <taxon>Eukaryota</taxon>
        <taxon>Viridiplantae</taxon>
        <taxon>Streptophyta</taxon>
        <taxon>Embryophyta</taxon>
        <taxon>Tracheophyta</taxon>
        <taxon>Spermatophyta</taxon>
        <taxon>Magnoliopsida</taxon>
        <taxon>eudicotyledons</taxon>
        <taxon>Gunneridae</taxon>
        <taxon>Pentapetalae</taxon>
        <taxon>rosids</taxon>
        <taxon>fabids</taxon>
        <taxon>Malpighiales</taxon>
        <taxon>Rhizophoraceae</taxon>
        <taxon>Rhizophora</taxon>
    </lineage>
</organism>
<proteinExistence type="predicted"/>
<evidence type="ECO:0000313" key="1">
    <source>
        <dbReference type="EMBL" id="MBX45336.1"/>
    </source>
</evidence>
<protein>
    <submittedName>
        <fullName evidence="1">Uncharacterized protein</fullName>
    </submittedName>
</protein>